<comment type="caution">
    <text evidence="1">The sequence shown here is derived from an EMBL/GenBank/DDBJ whole genome shotgun (WGS) entry which is preliminary data.</text>
</comment>
<organism evidence="1">
    <name type="scientific">marine sediment metagenome</name>
    <dbReference type="NCBI Taxonomy" id="412755"/>
    <lineage>
        <taxon>unclassified sequences</taxon>
        <taxon>metagenomes</taxon>
        <taxon>ecological metagenomes</taxon>
    </lineage>
</organism>
<proteinExistence type="predicted"/>
<sequence>MLDELTISKAITESFMRDFLEAMDVDVAVGGAGPAGMTAAYYLAKEGIKTVIFERSLRPGGGMPGGGMMFNTI</sequence>
<dbReference type="PRINTS" id="PR00419">
    <property type="entry name" value="ADXRDTASE"/>
</dbReference>
<evidence type="ECO:0008006" key="2">
    <source>
        <dbReference type="Google" id="ProtNLM"/>
    </source>
</evidence>
<protein>
    <recommendedName>
        <fullName evidence="2">Ribose 1,5-bisphosphate isomerase</fullName>
    </recommendedName>
</protein>
<dbReference type="Gene3D" id="3.50.50.60">
    <property type="entry name" value="FAD/NAD(P)-binding domain"/>
    <property type="match status" value="1"/>
</dbReference>
<evidence type="ECO:0000313" key="1">
    <source>
        <dbReference type="EMBL" id="GAI70125.1"/>
    </source>
</evidence>
<feature type="non-terminal residue" evidence="1">
    <location>
        <position position="73"/>
    </location>
</feature>
<name>X1S3W3_9ZZZZ</name>
<dbReference type="InterPro" id="IPR036188">
    <property type="entry name" value="FAD/NAD-bd_sf"/>
</dbReference>
<dbReference type="AlphaFoldDB" id="X1S3W3"/>
<accession>X1S3W3</accession>
<dbReference type="PANTHER" id="PTHR43422">
    <property type="entry name" value="THIAMINE THIAZOLE SYNTHASE"/>
    <property type="match status" value="1"/>
</dbReference>
<dbReference type="Pfam" id="PF01946">
    <property type="entry name" value="Thi4"/>
    <property type="match status" value="1"/>
</dbReference>
<reference evidence="1" key="1">
    <citation type="journal article" date="2014" name="Front. Microbiol.">
        <title>High frequency of phylogenetically diverse reductive dehalogenase-homologous genes in deep subseafloor sedimentary metagenomes.</title>
        <authorList>
            <person name="Kawai M."/>
            <person name="Futagami T."/>
            <person name="Toyoda A."/>
            <person name="Takaki Y."/>
            <person name="Nishi S."/>
            <person name="Hori S."/>
            <person name="Arai W."/>
            <person name="Tsubouchi T."/>
            <person name="Morono Y."/>
            <person name="Uchiyama I."/>
            <person name="Ito T."/>
            <person name="Fujiyama A."/>
            <person name="Inagaki F."/>
            <person name="Takami H."/>
        </authorList>
    </citation>
    <scope>NUCLEOTIDE SEQUENCE</scope>
    <source>
        <strain evidence="1">Expedition CK06-06</strain>
    </source>
</reference>
<dbReference type="EMBL" id="BARV01044201">
    <property type="protein sequence ID" value="GAI70125.1"/>
    <property type="molecule type" value="Genomic_DNA"/>
</dbReference>
<dbReference type="SUPFAM" id="SSF51905">
    <property type="entry name" value="FAD/NAD(P)-binding domain"/>
    <property type="match status" value="1"/>
</dbReference>
<dbReference type="PANTHER" id="PTHR43422:SF3">
    <property type="entry name" value="THIAMINE THIAZOLE SYNTHASE"/>
    <property type="match status" value="1"/>
</dbReference>
<gene>
    <name evidence="1" type="ORF">S06H3_65558</name>
</gene>